<dbReference type="PROSITE" id="PS52045">
    <property type="entry name" value="NEPROSIN_PEP_CD"/>
    <property type="match status" value="1"/>
</dbReference>
<dbReference type="Pfam" id="PF03080">
    <property type="entry name" value="Neprosin"/>
    <property type="match status" value="1"/>
</dbReference>
<evidence type="ECO:0000313" key="2">
    <source>
        <dbReference type="EMBL" id="CDP19979.1"/>
    </source>
</evidence>
<keyword evidence="3" id="KW-1185">Reference proteome</keyword>
<evidence type="ECO:0000313" key="3">
    <source>
        <dbReference type="Proteomes" id="UP000295252"/>
    </source>
</evidence>
<sequence length="83" mass="9108">MGTDKLDSLHIGRQVDGSVKTGCFDATWPGFVQVSKDIALGAAIYPISNPTGLPSQITIFIFKDPNTGNWWVNYGESQYRIMA</sequence>
<dbReference type="InParanoid" id="A0A068VHB4"/>
<protein>
    <submittedName>
        <fullName evidence="2">DH200=94 genomic scaffold, scaffold_812</fullName>
    </submittedName>
</protein>
<dbReference type="AlphaFoldDB" id="A0A068VHB4"/>
<proteinExistence type="predicted"/>
<dbReference type="Gramene" id="CDP19979">
    <property type="protein sequence ID" value="CDP19979"/>
    <property type="gene ID" value="GSCOC_T00007446001"/>
</dbReference>
<dbReference type="InterPro" id="IPR004314">
    <property type="entry name" value="Neprosin"/>
</dbReference>
<dbReference type="PANTHER" id="PTHR31589">
    <property type="entry name" value="PROTEIN, PUTATIVE (DUF239)-RELATED-RELATED"/>
    <property type="match status" value="1"/>
</dbReference>
<dbReference type="STRING" id="49390.A0A068VHB4"/>
<evidence type="ECO:0000259" key="1">
    <source>
        <dbReference type="PROSITE" id="PS52045"/>
    </source>
</evidence>
<gene>
    <name evidence="2" type="ORF">GSCOC_T00007446001</name>
</gene>
<organism evidence="2 3">
    <name type="scientific">Coffea canephora</name>
    <name type="common">Robusta coffee</name>
    <dbReference type="NCBI Taxonomy" id="49390"/>
    <lineage>
        <taxon>Eukaryota</taxon>
        <taxon>Viridiplantae</taxon>
        <taxon>Streptophyta</taxon>
        <taxon>Embryophyta</taxon>
        <taxon>Tracheophyta</taxon>
        <taxon>Spermatophyta</taxon>
        <taxon>Magnoliopsida</taxon>
        <taxon>eudicotyledons</taxon>
        <taxon>Gunneridae</taxon>
        <taxon>Pentapetalae</taxon>
        <taxon>asterids</taxon>
        <taxon>lamiids</taxon>
        <taxon>Gentianales</taxon>
        <taxon>Rubiaceae</taxon>
        <taxon>Ixoroideae</taxon>
        <taxon>Gardenieae complex</taxon>
        <taxon>Bertiereae - Coffeeae clade</taxon>
        <taxon>Coffeeae</taxon>
        <taxon>Coffea</taxon>
    </lineage>
</organism>
<dbReference type="Proteomes" id="UP000295252">
    <property type="component" value="Unassembled WGS sequence"/>
</dbReference>
<feature type="domain" description="Neprosin PEP catalytic" evidence="1">
    <location>
        <begin position="1"/>
        <end position="83"/>
    </location>
</feature>
<dbReference type="PANTHER" id="PTHR31589:SF111">
    <property type="entry name" value="NEPROSIN DOMAIN-CONTAINING PROTEIN"/>
    <property type="match status" value="1"/>
</dbReference>
<dbReference type="PhylomeDB" id="A0A068VHB4"/>
<dbReference type="EMBL" id="HG739896">
    <property type="protein sequence ID" value="CDP19979.1"/>
    <property type="molecule type" value="Genomic_DNA"/>
</dbReference>
<accession>A0A068VHB4</accession>
<reference evidence="3" key="1">
    <citation type="journal article" date="2014" name="Science">
        <title>The coffee genome provides insight into the convergent evolution of caffeine biosynthesis.</title>
        <authorList>
            <person name="Denoeud F."/>
            <person name="Carretero-Paulet L."/>
            <person name="Dereeper A."/>
            <person name="Droc G."/>
            <person name="Guyot R."/>
            <person name="Pietrella M."/>
            <person name="Zheng C."/>
            <person name="Alberti A."/>
            <person name="Anthony F."/>
            <person name="Aprea G."/>
            <person name="Aury J.M."/>
            <person name="Bento P."/>
            <person name="Bernard M."/>
            <person name="Bocs S."/>
            <person name="Campa C."/>
            <person name="Cenci A."/>
            <person name="Combes M.C."/>
            <person name="Crouzillat D."/>
            <person name="Da Silva C."/>
            <person name="Daddiego L."/>
            <person name="De Bellis F."/>
            <person name="Dussert S."/>
            <person name="Garsmeur O."/>
            <person name="Gayraud T."/>
            <person name="Guignon V."/>
            <person name="Jahn K."/>
            <person name="Jamilloux V."/>
            <person name="Joet T."/>
            <person name="Labadie K."/>
            <person name="Lan T."/>
            <person name="Leclercq J."/>
            <person name="Lepelley M."/>
            <person name="Leroy T."/>
            <person name="Li L.T."/>
            <person name="Librado P."/>
            <person name="Lopez L."/>
            <person name="Munoz A."/>
            <person name="Noel B."/>
            <person name="Pallavicini A."/>
            <person name="Perrotta G."/>
            <person name="Poncet V."/>
            <person name="Pot D."/>
            <person name="Priyono X."/>
            <person name="Rigoreau M."/>
            <person name="Rouard M."/>
            <person name="Rozas J."/>
            <person name="Tranchant-Dubreuil C."/>
            <person name="VanBuren R."/>
            <person name="Zhang Q."/>
            <person name="Andrade A.C."/>
            <person name="Argout X."/>
            <person name="Bertrand B."/>
            <person name="de Kochko A."/>
            <person name="Graziosi G."/>
            <person name="Henry R.J."/>
            <person name="Jayarama X."/>
            <person name="Ming R."/>
            <person name="Nagai C."/>
            <person name="Rounsley S."/>
            <person name="Sankoff D."/>
            <person name="Giuliano G."/>
            <person name="Albert V.A."/>
            <person name="Wincker P."/>
            <person name="Lashermes P."/>
        </authorList>
    </citation>
    <scope>NUCLEOTIDE SEQUENCE [LARGE SCALE GENOMIC DNA]</scope>
    <source>
        <strain evidence="3">cv. DH200-94</strain>
    </source>
</reference>
<name>A0A068VHB4_COFCA</name>
<dbReference type="InterPro" id="IPR053168">
    <property type="entry name" value="Glutamic_endopeptidase"/>
</dbReference>